<reference evidence="2 4" key="1">
    <citation type="submission" date="2015-09" db="EMBL/GenBank/DDBJ databases">
        <title>Genome announcement of multiple Pseudomonas syringae strains.</title>
        <authorList>
            <person name="Thakur S."/>
            <person name="Wang P.W."/>
            <person name="Gong Y."/>
            <person name="Weir B.S."/>
            <person name="Guttman D.S."/>
        </authorList>
    </citation>
    <scope>NUCLEOTIDE SEQUENCE [LARGE SCALE GENOMIC DNA]</scope>
    <source>
        <strain evidence="2 4">ICMP19117</strain>
    </source>
</reference>
<protein>
    <submittedName>
        <fullName evidence="3">IS66 C-terminal element</fullName>
    </submittedName>
    <submittedName>
        <fullName evidence="2">Transposase</fullName>
    </submittedName>
</protein>
<evidence type="ECO:0000313" key="2">
    <source>
        <dbReference type="EMBL" id="KPW82224.1"/>
    </source>
</evidence>
<name>A0A0P9MDM9_9PSED</name>
<organism evidence="2 4">
    <name type="scientific">Pseudomonas congelans</name>
    <dbReference type="NCBI Taxonomy" id="200452"/>
    <lineage>
        <taxon>Bacteria</taxon>
        <taxon>Pseudomonadati</taxon>
        <taxon>Pseudomonadota</taxon>
        <taxon>Gammaproteobacteria</taxon>
        <taxon>Pseudomonadales</taxon>
        <taxon>Pseudomonadaceae</taxon>
        <taxon>Pseudomonas</taxon>
    </lineage>
</organism>
<keyword evidence="5" id="KW-1185">Reference proteome</keyword>
<dbReference type="EMBL" id="FNJH01000007">
    <property type="protein sequence ID" value="SDP71955.1"/>
    <property type="molecule type" value="Genomic_DNA"/>
</dbReference>
<dbReference type="Pfam" id="PF13817">
    <property type="entry name" value="DDE_Tnp_IS66_C"/>
    <property type="match status" value="1"/>
</dbReference>
<dbReference type="AlphaFoldDB" id="A0A0P9MDM9"/>
<dbReference type="InterPro" id="IPR039552">
    <property type="entry name" value="IS66_C"/>
</dbReference>
<dbReference type="PATRIC" id="fig|200452.3.peg.593"/>
<dbReference type="Proteomes" id="UP000183042">
    <property type="component" value="Unassembled WGS sequence"/>
</dbReference>
<evidence type="ECO:0000259" key="1">
    <source>
        <dbReference type="Pfam" id="PF13817"/>
    </source>
</evidence>
<evidence type="ECO:0000313" key="5">
    <source>
        <dbReference type="Proteomes" id="UP000183042"/>
    </source>
</evidence>
<evidence type="ECO:0000313" key="4">
    <source>
        <dbReference type="Proteomes" id="UP000050411"/>
    </source>
</evidence>
<accession>A0A0P9MDM9</accession>
<comment type="caution">
    <text evidence="2">The sequence shown here is derived from an EMBL/GenBank/DDBJ whole genome shotgun (WGS) entry which is preliminary data.</text>
</comment>
<proteinExistence type="predicted"/>
<evidence type="ECO:0000313" key="3">
    <source>
        <dbReference type="EMBL" id="SDP71955.1"/>
    </source>
</evidence>
<dbReference type="Proteomes" id="UP000050411">
    <property type="component" value="Unassembled WGS sequence"/>
</dbReference>
<gene>
    <name evidence="2" type="ORF">ALO92_00474</name>
    <name evidence="3" type="ORF">SAMN05216596_107144</name>
</gene>
<dbReference type="EMBL" id="LJQB01000084">
    <property type="protein sequence ID" value="KPW82224.1"/>
    <property type="molecule type" value="Genomic_DNA"/>
</dbReference>
<sequence length="67" mass="7570">MSTQPLKLAVCRSLRSGKRAATIMSLIQPTRMSGHDPYAYLNDVLTLPTTQRASEIEQMLPHQWMPT</sequence>
<feature type="domain" description="Transposase IS66 C-terminal" evidence="1">
    <location>
        <begin position="25"/>
        <end position="62"/>
    </location>
</feature>
<reference evidence="3 5" key="2">
    <citation type="submission" date="2016-10" db="EMBL/GenBank/DDBJ databases">
        <authorList>
            <person name="Varghese N."/>
            <person name="Submissions S."/>
        </authorList>
    </citation>
    <scope>NUCLEOTIDE SEQUENCE [LARGE SCALE GENOMIC DNA]</scope>
    <source>
        <strain evidence="3 5">DSM 14939</strain>
    </source>
</reference>